<dbReference type="InterPro" id="IPR001969">
    <property type="entry name" value="Aspartic_peptidase_AS"/>
</dbReference>
<keyword evidence="3" id="KW-1185">Reference proteome</keyword>
<keyword evidence="1" id="KW-0732">Signal</keyword>
<dbReference type="AlphaFoldDB" id="A0A4V6NY09"/>
<dbReference type="OrthoDB" id="185963at2"/>
<comment type="caution">
    <text evidence="2">The sequence shown here is derived from an EMBL/GenBank/DDBJ whole genome shotgun (WGS) entry which is preliminary data.</text>
</comment>
<accession>A0A4V6NY09</accession>
<keyword evidence="2" id="KW-0378">Hydrolase</keyword>
<dbReference type="InterPro" id="IPR034122">
    <property type="entry name" value="Retropepsin-like_bacterial"/>
</dbReference>
<organism evidence="2 3">
    <name type="scientific">Paucimonas lemoignei</name>
    <name type="common">Pseudomonas lemoignei</name>
    <dbReference type="NCBI Taxonomy" id="29443"/>
    <lineage>
        <taxon>Bacteria</taxon>
        <taxon>Pseudomonadati</taxon>
        <taxon>Pseudomonadota</taxon>
        <taxon>Betaproteobacteria</taxon>
        <taxon>Burkholderiales</taxon>
        <taxon>Burkholderiaceae</taxon>
        <taxon>Paucimonas</taxon>
    </lineage>
</organism>
<dbReference type="GO" id="GO:0006508">
    <property type="term" value="P:proteolysis"/>
    <property type="evidence" value="ECO:0007669"/>
    <property type="project" value="UniProtKB-KW"/>
</dbReference>
<dbReference type="SUPFAM" id="SSF50630">
    <property type="entry name" value="Acid proteases"/>
    <property type="match status" value="1"/>
</dbReference>
<dbReference type="Gene3D" id="2.40.70.10">
    <property type="entry name" value="Acid Proteases"/>
    <property type="match status" value="1"/>
</dbReference>
<gene>
    <name evidence="2" type="ORF">EDC30_102411</name>
</gene>
<dbReference type="GO" id="GO:0004190">
    <property type="term" value="F:aspartic-type endopeptidase activity"/>
    <property type="evidence" value="ECO:0007669"/>
    <property type="project" value="InterPro"/>
</dbReference>
<dbReference type="RefSeq" id="WP_132257723.1">
    <property type="nucleotide sequence ID" value="NZ_SLZQ01000002.1"/>
</dbReference>
<dbReference type="Proteomes" id="UP000295382">
    <property type="component" value="Unassembled WGS sequence"/>
</dbReference>
<dbReference type="EMBL" id="SLZQ01000002">
    <property type="protein sequence ID" value="TCS38670.1"/>
    <property type="molecule type" value="Genomic_DNA"/>
</dbReference>
<sequence>MRSTSCVLVSLLAGLSLAGNAAAADIDLVGVFPGKAVLVVNGAAPKTYSVGNTVTDGIKLTSVGTESAVLEQNGKRQTLKLGEHFNRTSPSGPASITLHPDSQGHYLTHGQINGGTVRMLVDTGASLIAIPASDATRLGINYKQGRQGYSSTANGVKVVYRVTLDSVRIGDIQLNQVDATVHEEGLPITLLGMSFLNRTSMRREGDMLTLSKRY</sequence>
<reference evidence="2 3" key="1">
    <citation type="submission" date="2019-03" db="EMBL/GenBank/DDBJ databases">
        <title>Genomic Encyclopedia of Type Strains, Phase IV (KMG-IV): sequencing the most valuable type-strain genomes for metagenomic binning, comparative biology and taxonomic classification.</title>
        <authorList>
            <person name="Goeker M."/>
        </authorList>
    </citation>
    <scope>NUCLEOTIDE SEQUENCE [LARGE SCALE GENOMIC DNA]</scope>
    <source>
        <strain evidence="2 3">DSM 7445</strain>
    </source>
</reference>
<dbReference type="InterPro" id="IPR021109">
    <property type="entry name" value="Peptidase_aspartic_dom_sf"/>
</dbReference>
<protein>
    <submittedName>
        <fullName evidence="2">Aspartyl protease family protein</fullName>
    </submittedName>
</protein>
<dbReference type="Gene3D" id="2.30.30.830">
    <property type="match status" value="1"/>
</dbReference>
<dbReference type="Pfam" id="PF13975">
    <property type="entry name" value="gag-asp_proteas"/>
    <property type="match status" value="1"/>
</dbReference>
<evidence type="ECO:0000256" key="1">
    <source>
        <dbReference type="SAM" id="SignalP"/>
    </source>
</evidence>
<evidence type="ECO:0000313" key="3">
    <source>
        <dbReference type="Proteomes" id="UP000295382"/>
    </source>
</evidence>
<keyword evidence="2" id="KW-0645">Protease</keyword>
<dbReference type="CDD" id="cd05483">
    <property type="entry name" value="retropepsin_like_bacteria"/>
    <property type="match status" value="1"/>
</dbReference>
<dbReference type="NCBIfam" id="TIGR02281">
    <property type="entry name" value="clan_AA_DTGA"/>
    <property type="match status" value="1"/>
</dbReference>
<feature type="chain" id="PRO_5020762212" evidence="1">
    <location>
        <begin position="24"/>
        <end position="214"/>
    </location>
</feature>
<dbReference type="PROSITE" id="PS00141">
    <property type="entry name" value="ASP_PROTEASE"/>
    <property type="match status" value="1"/>
</dbReference>
<dbReference type="InterPro" id="IPR011969">
    <property type="entry name" value="Clan_AA_Asp_peptidase_C"/>
</dbReference>
<feature type="signal peptide" evidence="1">
    <location>
        <begin position="1"/>
        <end position="23"/>
    </location>
</feature>
<proteinExistence type="predicted"/>
<name>A0A4V6NY09_PAULE</name>
<evidence type="ECO:0000313" key="2">
    <source>
        <dbReference type="EMBL" id="TCS38670.1"/>
    </source>
</evidence>